<dbReference type="PROSITE" id="PS51118">
    <property type="entry name" value="HTH_HXLR"/>
    <property type="match status" value="1"/>
</dbReference>
<name>A0ABX8GZX5_9BACT</name>
<dbReference type="Proteomes" id="UP000682802">
    <property type="component" value="Chromosome 1"/>
</dbReference>
<dbReference type="InterPro" id="IPR002577">
    <property type="entry name" value="HTH_HxlR"/>
</dbReference>
<gene>
    <name evidence="2" type="ORF">KM029_11710</name>
</gene>
<evidence type="ECO:0000313" key="2">
    <source>
        <dbReference type="EMBL" id="QWG09196.1"/>
    </source>
</evidence>
<protein>
    <submittedName>
        <fullName evidence="2">Winged helix-turn-helix transcriptional regulator</fullName>
    </submittedName>
</protein>
<dbReference type="RefSeq" id="WP_144073460.1">
    <property type="nucleotide sequence ID" value="NZ_JACHGS010000015.1"/>
</dbReference>
<dbReference type="SUPFAM" id="SSF46785">
    <property type="entry name" value="Winged helix' DNA-binding domain"/>
    <property type="match status" value="1"/>
</dbReference>
<dbReference type="Gene3D" id="1.10.10.10">
    <property type="entry name" value="Winged helix-like DNA-binding domain superfamily/Winged helix DNA-binding domain"/>
    <property type="match status" value="1"/>
</dbReference>
<accession>A0ABX8GZX5</accession>
<dbReference type="Pfam" id="PF01638">
    <property type="entry name" value="HxlR"/>
    <property type="match status" value="1"/>
</dbReference>
<dbReference type="InterPro" id="IPR036388">
    <property type="entry name" value="WH-like_DNA-bd_sf"/>
</dbReference>
<keyword evidence="3" id="KW-1185">Reference proteome</keyword>
<sequence length="56" mass="6423">MDGLINRKVIATDKPPLKVEYSMTDFGKTLIPLLDMISSWGEEAIKWDDKIEEIKV</sequence>
<reference evidence="2 3" key="1">
    <citation type="submission" date="2021-05" db="EMBL/GenBank/DDBJ databases">
        <title>Comparative genomic studies on the polysaccharide-degrading batcterial strains of the Flammeovirga genus.</title>
        <authorList>
            <person name="Zewei F."/>
            <person name="Zheng Z."/>
            <person name="Yu L."/>
            <person name="Ruyue G."/>
            <person name="Yanhong M."/>
            <person name="Yuanyuan C."/>
            <person name="Jingyan G."/>
            <person name="Wenjun H."/>
        </authorList>
    </citation>
    <scope>NUCLEOTIDE SEQUENCE [LARGE SCALE GENOMIC DNA]</scope>
    <source>
        <strain evidence="2 3">YS10</strain>
    </source>
</reference>
<evidence type="ECO:0000313" key="3">
    <source>
        <dbReference type="Proteomes" id="UP000682802"/>
    </source>
</evidence>
<evidence type="ECO:0000259" key="1">
    <source>
        <dbReference type="PROSITE" id="PS51118"/>
    </source>
</evidence>
<proteinExistence type="predicted"/>
<dbReference type="InterPro" id="IPR036390">
    <property type="entry name" value="WH_DNA-bd_sf"/>
</dbReference>
<dbReference type="EMBL" id="CP076128">
    <property type="protein sequence ID" value="QWG09196.1"/>
    <property type="molecule type" value="Genomic_DNA"/>
</dbReference>
<feature type="domain" description="HTH hxlR-type" evidence="1">
    <location>
        <begin position="1"/>
        <end position="49"/>
    </location>
</feature>
<organism evidence="2 3">
    <name type="scientific">Flammeovirga kamogawensis</name>
    <dbReference type="NCBI Taxonomy" id="373891"/>
    <lineage>
        <taxon>Bacteria</taxon>
        <taxon>Pseudomonadati</taxon>
        <taxon>Bacteroidota</taxon>
        <taxon>Cytophagia</taxon>
        <taxon>Cytophagales</taxon>
        <taxon>Flammeovirgaceae</taxon>
        <taxon>Flammeovirga</taxon>
    </lineage>
</organism>